<evidence type="ECO:0000256" key="3">
    <source>
        <dbReference type="PROSITE-ProRule" id="PRU10007"/>
    </source>
</evidence>
<evidence type="ECO:0000259" key="5">
    <source>
        <dbReference type="Pfam" id="PF00171"/>
    </source>
</evidence>
<feature type="active site" evidence="3">
    <location>
        <position position="244"/>
    </location>
</feature>
<dbReference type="FunFam" id="3.40.309.10:FF:000012">
    <property type="entry name" value="Betaine aldehyde dehydrogenase"/>
    <property type="match status" value="1"/>
</dbReference>
<evidence type="ECO:0000313" key="7">
    <source>
        <dbReference type="Proteomes" id="UP000600247"/>
    </source>
</evidence>
<keyword evidence="2 4" id="KW-0560">Oxidoreductase</keyword>
<dbReference type="SUPFAM" id="SSF53720">
    <property type="entry name" value="ALDH-like"/>
    <property type="match status" value="1"/>
</dbReference>
<dbReference type="EMBL" id="BMHY01000002">
    <property type="protein sequence ID" value="GGG61058.1"/>
    <property type="molecule type" value="Genomic_DNA"/>
</dbReference>
<evidence type="ECO:0000256" key="2">
    <source>
        <dbReference type="ARBA" id="ARBA00023002"/>
    </source>
</evidence>
<dbReference type="FunFam" id="3.40.605.10:FF:000007">
    <property type="entry name" value="NAD/NADP-dependent betaine aldehyde dehydrogenase"/>
    <property type="match status" value="1"/>
</dbReference>
<evidence type="ECO:0000313" key="6">
    <source>
        <dbReference type="EMBL" id="GGG61058.1"/>
    </source>
</evidence>
<gene>
    <name evidence="6" type="ORF">GCM10010918_13050</name>
</gene>
<dbReference type="GO" id="GO:0016620">
    <property type="term" value="F:oxidoreductase activity, acting on the aldehyde or oxo group of donors, NAD or NADP as acceptor"/>
    <property type="evidence" value="ECO:0007669"/>
    <property type="project" value="InterPro"/>
</dbReference>
<organism evidence="6 7">
    <name type="scientific">Paenibacillus radicis</name>
    <name type="common">ex Gao et al. 2016</name>
    <dbReference type="NCBI Taxonomy" id="1737354"/>
    <lineage>
        <taxon>Bacteria</taxon>
        <taxon>Bacillati</taxon>
        <taxon>Bacillota</taxon>
        <taxon>Bacilli</taxon>
        <taxon>Bacillales</taxon>
        <taxon>Paenibacillaceae</taxon>
        <taxon>Paenibacillus</taxon>
    </lineage>
</organism>
<accession>A0A917GYB1</accession>
<dbReference type="Pfam" id="PF00171">
    <property type="entry name" value="Aldedh"/>
    <property type="match status" value="1"/>
</dbReference>
<keyword evidence="7" id="KW-1185">Reference proteome</keyword>
<feature type="domain" description="Aldehyde dehydrogenase" evidence="5">
    <location>
        <begin position="13"/>
        <end position="470"/>
    </location>
</feature>
<evidence type="ECO:0000256" key="1">
    <source>
        <dbReference type="ARBA" id="ARBA00009986"/>
    </source>
</evidence>
<dbReference type="RefSeq" id="WP_188888140.1">
    <property type="nucleotide sequence ID" value="NZ_BMHY01000002.1"/>
</dbReference>
<dbReference type="AlphaFoldDB" id="A0A917GYB1"/>
<dbReference type="InterPro" id="IPR029510">
    <property type="entry name" value="Ald_DH_CS_GLU"/>
</dbReference>
<dbReference type="InterPro" id="IPR016162">
    <property type="entry name" value="Ald_DH_N"/>
</dbReference>
<dbReference type="Gene3D" id="3.40.605.10">
    <property type="entry name" value="Aldehyde Dehydrogenase, Chain A, domain 1"/>
    <property type="match status" value="1"/>
</dbReference>
<comment type="caution">
    <text evidence="6">The sequence shown here is derived from an EMBL/GenBank/DDBJ whole genome shotgun (WGS) entry which is preliminary data.</text>
</comment>
<dbReference type="PANTHER" id="PTHR42804">
    <property type="entry name" value="ALDEHYDE DEHYDROGENASE"/>
    <property type="match status" value="1"/>
</dbReference>
<comment type="similarity">
    <text evidence="1 4">Belongs to the aldehyde dehydrogenase family.</text>
</comment>
<protein>
    <submittedName>
        <fullName evidence="6">Aldehyde dehydrogenase</fullName>
    </submittedName>
</protein>
<name>A0A917GYB1_9BACL</name>
<dbReference type="PANTHER" id="PTHR42804:SF1">
    <property type="entry name" value="ALDEHYDE DEHYDROGENASE-RELATED"/>
    <property type="match status" value="1"/>
</dbReference>
<dbReference type="InterPro" id="IPR016161">
    <property type="entry name" value="Ald_DH/histidinol_DH"/>
</dbReference>
<dbReference type="Gene3D" id="3.40.309.10">
    <property type="entry name" value="Aldehyde Dehydrogenase, Chain A, domain 2"/>
    <property type="match status" value="1"/>
</dbReference>
<dbReference type="PROSITE" id="PS00687">
    <property type="entry name" value="ALDEHYDE_DEHYDR_GLU"/>
    <property type="match status" value="1"/>
</dbReference>
<evidence type="ECO:0000256" key="4">
    <source>
        <dbReference type="RuleBase" id="RU003345"/>
    </source>
</evidence>
<proteinExistence type="inferred from homology"/>
<dbReference type="InterPro" id="IPR016163">
    <property type="entry name" value="Ald_DH_C"/>
</dbReference>
<dbReference type="Proteomes" id="UP000600247">
    <property type="component" value="Unassembled WGS sequence"/>
</dbReference>
<dbReference type="CDD" id="cd07138">
    <property type="entry name" value="ALDH_CddD_SSP0762"/>
    <property type="match status" value="1"/>
</dbReference>
<reference evidence="6 7" key="1">
    <citation type="journal article" date="2014" name="Int. J. Syst. Evol. Microbiol.">
        <title>Complete genome sequence of Corynebacterium casei LMG S-19264T (=DSM 44701T), isolated from a smear-ripened cheese.</title>
        <authorList>
            <consortium name="US DOE Joint Genome Institute (JGI-PGF)"/>
            <person name="Walter F."/>
            <person name="Albersmeier A."/>
            <person name="Kalinowski J."/>
            <person name="Ruckert C."/>
        </authorList>
    </citation>
    <scope>NUCLEOTIDE SEQUENCE [LARGE SCALE GENOMIC DNA]</scope>
    <source>
        <strain evidence="6 7">CGMCC 1.15286</strain>
    </source>
</reference>
<dbReference type="InterPro" id="IPR015590">
    <property type="entry name" value="Aldehyde_DH_dom"/>
</dbReference>
<sequence length="476" mass="50513">MRIIDQHYIDGRFVKAQGTEVQSLINPSTKEIIGQVVLGNEADTQLAVAAAKTALKAFSKTSVEERSDMLQRLHDAVMDKAEVLAAASVEEYGSPAAASYGRAAFAAQTFLHAKEALEDFEFERTAGSTRIVMEPLGVIGAITPWNANYTHICGKIAPALAAGCTIVVKPSEISALQTQLLMECINAAGIPAGVINIVNGTGSVVGAELTRHQDVAKISFTGSTAVGRLISKNAADTIKRLTLELGGKSPNLILDDADLQTAIPMAMGIAFSNTGQACHAGSRLLIPEHLMEEAKKLIQKAVVSMKLGYPAEKDTVLGPLVNQKQFDTVQRYIQSGLDEGAELVAGGLGHPEGLEGGYFVKPTVFANVTNQMTIAREEIFGPVLSVISYTSQEEAIAIANDTIFGLAAYVSSSSLERAREVASRLEAGRVLINKGIHDDPYAPFGGFKQSGIGRDSGVYGLLEHVEAKAILGYDEV</sequence>